<dbReference type="EMBL" id="JAUPFM010000014">
    <property type="protein sequence ID" value="KAK2830865.1"/>
    <property type="molecule type" value="Genomic_DNA"/>
</dbReference>
<sequence>MAEHERCVAAQQQPQPPPQRQPSRLGAMKRSRRCRSRLRPGRSLQPDAAHRSHRRLVRVLPATGSSRREPLPSEEVHLSAAAVCDALP</sequence>
<dbReference type="Proteomes" id="UP001187415">
    <property type="component" value="Unassembled WGS sequence"/>
</dbReference>
<name>A0AA88M5M0_CHASR</name>
<organism evidence="2 3">
    <name type="scientific">Channa striata</name>
    <name type="common">Snakehead murrel</name>
    <name type="synonym">Ophicephalus striatus</name>
    <dbReference type="NCBI Taxonomy" id="64152"/>
    <lineage>
        <taxon>Eukaryota</taxon>
        <taxon>Metazoa</taxon>
        <taxon>Chordata</taxon>
        <taxon>Craniata</taxon>
        <taxon>Vertebrata</taxon>
        <taxon>Euteleostomi</taxon>
        <taxon>Actinopterygii</taxon>
        <taxon>Neopterygii</taxon>
        <taxon>Teleostei</taxon>
        <taxon>Neoteleostei</taxon>
        <taxon>Acanthomorphata</taxon>
        <taxon>Anabantaria</taxon>
        <taxon>Anabantiformes</taxon>
        <taxon>Channoidei</taxon>
        <taxon>Channidae</taxon>
        <taxon>Channa</taxon>
    </lineage>
</organism>
<feature type="compositionally biased region" description="Basic residues" evidence="1">
    <location>
        <begin position="27"/>
        <end position="40"/>
    </location>
</feature>
<protein>
    <submittedName>
        <fullName evidence="2">Uncharacterized protein</fullName>
    </submittedName>
</protein>
<evidence type="ECO:0000256" key="1">
    <source>
        <dbReference type="SAM" id="MobiDB-lite"/>
    </source>
</evidence>
<evidence type="ECO:0000313" key="3">
    <source>
        <dbReference type="Proteomes" id="UP001187415"/>
    </source>
</evidence>
<accession>A0AA88M5M0</accession>
<dbReference type="AlphaFoldDB" id="A0AA88M5M0"/>
<feature type="region of interest" description="Disordered" evidence="1">
    <location>
        <begin position="1"/>
        <end position="74"/>
    </location>
</feature>
<proteinExistence type="predicted"/>
<keyword evidence="3" id="KW-1185">Reference proteome</keyword>
<reference evidence="2" key="1">
    <citation type="submission" date="2023-07" db="EMBL/GenBank/DDBJ databases">
        <title>Chromosome-level Genome Assembly of Striped Snakehead (Channa striata).</title>
        <authorList>
            <person name="Liu H."/>
        </authorList>
    </citation>
    <scope>NUCLEOTIDE SEQUENCE</scope>
    <source>
        <strain evidence="2">Gz</strain>
        <tissue evidence="2">Muscle</tissue>
    </source>
</reference>
<evidence type="ECO:0000313" key="2">
    <source>
        <dbReference type="EMBL" id="KAK2830865.1"/>
    </source>
</evidence>
<comment type="caution">
    <text evidence="2">The sequence shown here is derived from an EMBL/GenBank/DDBJ whole genome shotgun (WGS) entry which is preliminary data.</text>
</comment>
<gene>
    <name evidence="2" type="ORF">Q5P01_018796</name>
</gene>